<comment type="subcellular location">
    <subcellularLocation>
        <location evidence="1">Periplasm</location>
    </subcellularLocation>
</comment>
<dbReference type="Pfam" id="PF07940">
    <property type="entry name" value="Hepar_II_III_C"/>
    <property type="match status" value="1"/>
</dbReference>
<dbReference type="Proteomes" id="UP000618754">
    <property type="component" value="Unassembled WGS sequence"/>
</dbReference>
<dbReference type="Pfam" id="PF16889">
    <property type="entry name" value="Hepar_II_III_N"/>
    <property type="match status" value="1"/>
</dbReference>
<keyword evidence="3" id="KW-0574">Periplasm</keyword>
<comment type="caution">
    <text evidence="7">The sequence shown here is derived from an EMBL/GenBank/DDBJ whole genome shotgun (WGS) entry which is preliminary data.</text>
</comment>
<dbReference type="Gene3D" id="1.50.10.100">
    <property type="entry name" value="Chondroitin AC/alginate lyase"/>
    <property type="match status" value="1"/>
</dbReference>
<gene>
    <name evidence="7" type="ORF">IDJ75_13205</name>
</gene>
<evidence type="ECO:0000313" key="7">
    <source>
        <dbReference type="EMBL" id="MBD1386237.1"/>
    </source>
</evidence>
<dbReference type="PANTHER" id="PTHR39210:SF1">
    <property type="entry name" value="HEPARIN-SULFATE LYASE"/>
    <property type="match status" value="1"/>
</dbReference>
<feature type="domain" description="Heparinase II/III-like C-terminal" evidence="5">
    <location>
        <begin position="310"/>
        <end position="476"/>
    </location>
</feature>
<dbReference type="PANTHER" id="PTHR39210">
    <property type="entry name" value="HEPARIN-SULFATE LYASE"/>
    <property type="match status" value="1"/>
</dbReference>
<dbReference type="Gene3D" id="2.70.98.70">
    <property type="match status" value="1"/>
</dbReference>
<accession>A0ABR7X8U1</accession>
<evidence type="ECO:0000256" key="1">
    <source>
        <dbReference type="ARBA" id="ARBA00004418"/>
    </source>
</evidence>
<evidence type="ECO:0000259" key="5">
    <source>
        <dbReference type="Pfam" id="PF07940"/>
    </source>
</evidence>
<protein>
    <submittedName>
        <fullName evidence="7">Alginate lyase family protein</fullName>
    </submittedName>
</protein>
<dbReference type="InterPro" id="IPR012480">
    <property type="entry name" value="Hepar_II_III_C"/>
</dbReference>
<dbReference type="SUPFAM" id="SSF48230">
    <property type="entry name" value="Chondroitin AC/alginate lyase"/>
    <property type="match status" value="1"/>
</dbReference>
<reference evidence="7 8" key="1">
    <citation type="submission" date="2020-09" db="EMBL/GenBank/DDBJ databases">
        <title>Novel species of Mucilaginibacter isolated from a glacier on the Tibetan Plateau.</title>
        <authorList>
            <person name="Liu Q."/>
            <person name="Xin Y.-H."/>
        </authorList>
    </citation>
    <scope>NUCLEOTIDE SEQUENCE [LARGE SCALE GENOMIC DNA]</scope>
    <source>
        <strain evidence="7 8">CGMCC 1.13878</strain>
    </source>
</reference>
<dbReference type="GO" id="GO:0016829">
    <property type="term" value="F:lyase activity"/>
    <property type="evidence" value="ECO:0007669"/>
    <property type="project" value="UniProtKB-KW"/>
</dbReference>
<keyword evidence="8" id="KW-1185">Reference proteome</keyword>
<keyword evidence="4 7" id="KW-0456">Lyase</keyword>
<name>A0ABR7X8U1_9SPHI</name>
<evidence type="ECO:0000256" key="2">
    <source>
        <dbReference type="ARBA" id="ARBA00022729"/>
    </source>
</evidence>
<feature type="domain" description="Heparin-sulfate lyase N-terminal" evidence="6">
    <location>
        <begin position="144"/>
        <end position="285"/>
    </location>
</feature>
<dbReference type="InterPro" id="IPR031680">
    <property type="entry name" value="Hepar_II_III_N"/>
</dbReference>
<evidence type="ECO:0000256" key="4">
    <source>
        <dbReference type="ARBA" id="ARBA00023239"/>
    </source>
</evidence>
<keyword evidence="2" id="KW-0732">Signal</keyword>
<organism evidence="7 8">
    <name type="scientific">Mucilaginibacter rigui</name>
    <dbReference type="NCBI Taxonomy" id="534635"/>
    <lineage>
        <taxon>Bacteria</taxon>
        <taxon>Pseudomonadati</taxon>
        <taxon>Bacteroidota</taxon>
        <taxon>Sphingobacteriia</taxon>
        <taxon>Sphingobacteriales</taxon>
        <taxon>Sphingobacteriaceae</taxon>
        <taxon>Mucilaginibacter</taxon>
    </lineage>
</organism>
<evidence type="ECO:0000313" key="8">
    <source>
        <dbReference type="Proteomes" id="UP000618754"/>
    </source>
</evidence>
<sequence>MISKILLLIRTVRHLKPVQITHQLYNRLKPVRNLNWYINKNNIQPGYIPLNFTLNYTTENLIEGDTFNFLNISHNFENKIDWDYQQYGKLWNYNLQYFNFLHQPDVSSQAKQNLLIDIGLWLKTGKLKLEPYPVALRAMNTVRFISTENITNSVIIDELYAQFAYLNRNLEYHLLGNHLLEDAFALFMGGHIFNMPDWKQKAKNILYRELKEQILNDGGHFELSPMYHQIILFRVLELVDWYSNTDGHDIEFLTFAKTKARDMLGWLQIITFNNGDIPHFNDSAAGITFTSQQLFGLAQKLGVNPNKQLKLAASGYRKYGFDNYECVVDVGAVGPSYQPGHGHSDALSFVLYSKGLPIVVDAGTSTYQIGEKRNYERSTNAHNTVEVEDTNQSEVWGGFRVGRRAQVTITADVTHSLTALHNGYQKKFAAIHQRTFIFAEDLIQIEDTISEEKLVCKALFHFHSNCNVIIQGNDKVLIDNIATIAFTNAIKLDIQKYELANGYNKYLSAVCLVVFFNKELKSIMRFNNN</sequence>
<evidence type="ECO:0000256" key="3">
    <source>
        <dbReference type="ARBA" id="ARBA00022764"/>
    </source>
</evidence>
<evidence type="ECO:0000259" key="6">
    <source>
        <dbReference type="Pfam" id="PF16889"/>
    </source>
</evidence>
<dbReference type="InterPro" id="IPR008929">
    <property type="entry name" value="Chondroitin_lyas"/>
</dbReference>
<proteinExistence type="predicted"/>
<dbReference type="EMBL" id="JACWMW010000002">
    <property type="protein sequence ID" value="MBD1386237.1"/>
    <property type="molecule type" value="Genomic_DNA"/>
</dbReference>